<keyword evidence="3" id="KW-0804">Transcription</keyword>
<organism evidence="6 7">
    <name type="scientific">Desulfuromusa kysingii</name>
    <dbReference type="NCBI Taxonomy" id="37625"/>
    <lineage>
        <taxon>Bacteria</taxon>
        <taxon>Pseudomonadati</taxon>
        <taxon>Thermodesulfobacteriota</taxon>
        <taxon>Desulfuromonadia</taxon>
        <taxon>Desulfuromonadales</taxon>
        <taxon>Geopsychrobacteraceae</taxon>
        <taxon>Desulfuromusa</taxon>
    </lineage>
</organism>
<dbReference type="InterPro" id="IPR011075">
    <property type="entry name" value="TetR_C"/>
</dbReference>
<evidence type="ECO:0000259" key="5">
    <source>
        <dbReference type="PROSITE" id="PS50977"/>
    </source>
</evidence>
<dbReference type="AlphaFoldDB" id="A0A1H4AER2"/>
<keyword evidence="1" id="KW-0805">Transcription regulation</keyword>
<protein>
    <submittedName>
        <fullName evidence="6">Transcriptional regulator, TetR family</fullName>
    </submittedName>
</protein>
<dbReference type="InterPro" id="IPR036271">
    <property type="entry name" value="Tet_transcr_reg_TetR-rel_C_sf"/>
</dbReference>
<evidence type="ECO:0000256" key="4">
    <source>
        <dbReference type="PROSITE-ProRule" id="PRU00335"/>
    </source>
</evidence>
<reference evidence="6 7" key="1">
    <citation type="submission" date="2016-10" db="EMBL/GenBank/DDBJ databases">
        <authorList>
            <person name="de Groot N.N."/>
        </authorList>
    </citation>
    <scope>NUCLEOTIDE SEQUENCE [LARGE SCALE GENOMIC DNA]</scope>
    <source>
        <strain evidence="6 7">DSM 7343</strain>
    </source>
</reference>
<evidence type="ECO:0000313" key="6">
    <source>
        <dbReference type="EMBL" id="SEA34479.1"/>
    </source>
</evidence>
<dbReference type="OrthoDB" id="270177at2"/>
<dbReference type="Gene3D" id="1.10.10.60">
    <property type="entry name" value="Homeodomain-like"/>
    <property type="match status" value="1"/>
</dbReference>
<dbReference type="GO" id="GO:0003677">
    <property type="term" value="F:DNA binding"/>
    <property type="evidence" value="ECO:0007669"/>
    <property type="project" value="UniProtKB-UniRule"/>
</dbReference>
<dbReference type="InterPro" id="IPR001647">
    <property type="entry name" value="HTH_TetR"/>
</dbReference>
<proteinExistence type="predicted"/>
<dbReference type="PROSITE" id="PS50977">
    <property type="entry name" value="HTH_TETR_2"/>
    <property type="match status" value="1"/>
</dbReference>
<dbReference type="SUPFAM" id="SSF48498">
    <property type="entry name" value="Tetracyclin repressor-like, C-terminal domain"/>
    <property type="match status" value="1"/>
</dbReference>
<evidence type="ECO:0000313" key="7">
    <source>
        <dbReference type="Proteomes" id="UP000199409"/>
    </source>
</evidence>
<keyword evidence="2 4" id="KW-0238">DNA-binding</keyword>
<dbReference type="Pfam" id="PF16925">
    <property type="entry name" value="TetR_C_13"/>
    <property type="match status" value="1"/>
</dbReference>
<feature type="DNA-binding region" description="H-T-H motif" evidence="4">
    <location>
        <begin position="29"/>
        <end position="48"/>
    </location>
</feature>
<dbReference type="InterPro" id="IPR009057">
    <property type="entry name" value="Homeodomain-like_sf"/>
</dbReference>
<evidence type="ECO:0000256" key="1">
    <source>
        <dbReference type="ARBA" id="ARBA00023015"/>
    </source>
</evidence>
<name>A0A1H4AER2_9BACT</name>
<accession>A0A1H4AER2</accession>
<dbReference type="PRINTS" id="PR00455">
    <property type="entry name" value="HTHTETR"/>
</dbReference>
<evidence type="ECO:0000256" key="3">
    <source>
        <dbReference type="ARBA" id="ARBA00023163"/>
    </source>
</evidence>
<dbReference type="Pfam" id="PF00440">
    <property type="entry name" value="TetR_N"/>
    <property type="match status" value="1"/>
</dbReference>
<dbReference type="EMBL" id="FNQN01000005">
    <property type="protein sequence ID" value="SEA34479.1"/>
    <property type="molecule type" value="Genomic_DNA"/>
</dbReference>
<dbReference type="SUPFAM" id="SSF46689">
    <property type="entry name" value="Homeodomain-like"/>
    <property type="match status" value="1"/>
</dbReference>
<keyword evidence="7" id="KW-1185">Reference proteome</keyword>
<dbReference type="PANTHER" id="PTHR47506:SF1">
    <property type="entry name" value="HTH-TYPE TRANSCRIPTIONAL REGULATOR YJDC"/>
    <property type="match status" value="1"/>
</dbReference>
<sequence length="194" mass="21383">MARPRNFNEAQALKSAMHVFWQKGYEATKVPDLLAATGLSRSSLYETFGDKQALFEASIKEYNRSITGVRLVQLQRGRTAKEGLTLFFDHLIATCLDESTPSGCLMVNTTTTLDPHDQRIKEIVNESGKGFHEAFLALLERAKADGEISSSQNLQDLVHMLVAIIVGINVMARTTMDAATLQTMADSTINVVFS</sequence>
<dbReference type="STRING" id="37625.SAMN05660420_01807"/>
<gene>
    <name evidence="6" type="ORF">SAMN05660420_01807</name>
</gene>
<dbReference type="PANTHER" id="PTHR47506">
    <property type="entry name" value="TRANSCRIPTIONAL REGULATORY PROTEIN"/>
    <property type="match status" value="1"/>
</dbReference>
<dbReference type="Gene3D" id="1.10.357.10">
    <property type="entry name" value="Tetracycline Repressor, domain 2"/>
    <property type="match status" value="1"/>
</dbReference>
<dbReference type="Proteomes" id="UP000199409">
    <property type="component" value="Unassembled WGS sequence"/>
</dbReference>
<evidence type="ECO:0000256" key="2">
    <source>
        <dbReference type="ARBA" id="ARBA00023125"/>
    </source>
</evidence>
<feature type="domain" description="HTH tetR-type" evidence="5">
    <location>
        <begin position="6"/>
        <end position="66"/>
    </location>
</feature>